<evidence type="ECO:0000313" key="3">
    <source>
        <dbReference type="Proteomes" id="UP000037035"/>
    </source>
</evidence>
<comment type="caution">
    <text evidence="2">The sequence shown here is derived from an EMBL/GenBank/DDBJ whole genome shotgun (WGS) entry which is preliminary data.</text>
</comment>
<feature type="region of interest" description="Disordered" evidence="1">
    <location>
        <begin position="1"/>
        <end position="40"/>
    </location>
</feature>
<organism evidence="2 3">
    <name type="scientific">Puccinia sorghi</name>
    <dbReference type="NCBI Taxonomy" id="27349"/>
    <lineage>
        <taxon>Eukaryota</taxon>
        <taxon>Fungi</taxon>
        <taxon>Dikarya</taxon>
        <taxon>Basidiomycota</taxon>
        <taxon>Pucciniomycotina</taxon>
        <taxon>Pucciniomycetes</taxon>
        <taxon>Pucciniales</taxon>
        <taxon>Pucciniaceae</taxon>
        <taxon>Puccinia</taxon>
    </lineage>
</organism>
<feature type="non-terminal residue" evidence="2">
    <location>
        <position position="1"/>
    </location>
</feature>
<dbReference type="VEuPathDB" id="FungiDB:VP01_10396g1"/>
<gene>
    <name evidence="2" type="ORF">VP01_10396g1</name>
</gene>
<accession>A0A0L6VVV0</accession>
<protein>
    <submittedName>
        <fullName evidence="2">Uncharacterized protein</fullName>
    </submittedName>
</protein>
<evidence type="ECO:0000256" key="1">
    <source>
        <dbReference type="SAM" id="MobiDB-lite"/>
    </source>
</evidence>
<name>A0A0L6VVV0_9BASI</name>
<dbReference type="EMBL" id="LAVV01000439">
    <property type="protein sequence ID" value="KNZ64340.1"/>
    <property type="molecule type" value="Genomic_DNA"/>
</dbReference>
<dbReference type="Proteomes" id="UP000037035">
    <property type="component" value="Unassembled WGS sequence"/>
</dbReference>
<proteinExistence type="predicted"/>
<evidence type="ECO:0000313" key="2">
    <source>
        <dbReference type="EMBL" id="KNZ64340.1"/>
    </source>
</evidence>
<reference evidence="2 3" key="1">
    <citation type="submission" date="2015-08" db="EMBL/GenBank/DDBJ databases">
        <title>Next Generation Sequencing and Analysis of the Genome of Puccinia sorghi L Schw, the Causal Agent of Maize Common Rust.</title>
        <authorList>
            <person name="Rochi L."/>
            <person name="Burguener G."/>
            <person name="Darino M."/>
            <person name="Turjanski A."/>
            <person name="Kreff E."/>
            <person name="Dieguez M.J."/>
            <person name="Sacco F."/>
        </authorList>
    </citation>
    <scope>NUCLEOTIDE SEQUENCE [LARGE SCALE GENOMIC DNA]</scope>
    <source>
        <strain evidence="2 3">RO10H11247</strain>
    </source>
</reference>
<keyword evidence="3" id="KW-1185">Reference proteome</keyword>
<sequence length="115" mass="12312">CAKGGNKEVGPAQAKAEATSSSGVGDGGAQHVAPGNKKAEELAKRALDGESQVALSLKELATVSPMMAEELILVIWETAGLKADRNHISFDMWCGTTPRQDRAWKRNRQLQLVKV</sequence>
<dbReference type="AlphaFoldDB" id="A0A0L6VVV0"/>